<dbReference type="Gene3D" id="3.30.390.50">
    <property type="entry name" value="CO dehydrogenase flavoprotein, C-terminal domain"/>
    <property type="match status" value="1"/>
</dbReference>
<evidence type="ECO:0000313" key="2">
    <source>
        <dbReference type="EMBL" id="MPN36510.1"/>
    </source>
</evidence>
<dbReference type="InterPro" id="IPR036683">
    <property type="entry name" value="CO_DH_flav_C_dom_sf"/>
</dbReference>
<name>A0A645HCQ8_9ZZZZ</name>
<dbReference type="SUPFAM" id="SSF55447">
    <property type="entry name" value="CO dehydrogenase flavoprotein C-terminal domain-like"/>
    <property type="match status" value="1"/>
</dbReference>
<dbReference type="AlphaFoldDB" id="A0A645HCQ8"/>
<protein>
    <recommendedName>
        <fullName evidence="1">CO dehydrogenase flavoprotein C-terminal domain-containing protein</fullName>
    </recommendedName>
</protein>
<accession>A0A645HCQ8</accession>
<organism evidence="2">
    <name type="scientific">bioreactor metagenome</name>
    <dbReference type="NCBI Taxonomy" id="1076179"/>
    <lineage>
        <taxon>unclassified sequences</taxon>
        <taxon>metagenomes</taxon>
        <taxon>ecological metagenomes</taxon>
    </lineage>
</organism>
<evidence type="ECO:0000259" key="1">
    <source>
        <dbReference type="Pfam" id="PF03450"/>
    </source>
</evidence>
<sequence length="84" mass="9536">MENNIIRDLRIAFGSVGPVIIKDRDLELSLVGGSIKDTKFKICEIVGRYSELIRPINDARSTAKYRKAVCLNLLRNFLLNELSK</sequence>
<reference evidence="2" key="1">
    <citation type="submission" date="2019-08" db="EMBL/GenBank/DDBJ databases">
        <authorList>
            <person name="Kucharzyk K."/>
            <person name="Murdoch R.W."/>
            <person name="Higgins S."/>
            <person name="Loffler F."/>
        </authorList>
    </citation>
    <scope>NUCLEOTIDE SEQUENCE</scope>
</reference>
<gene>
    <name evidence="2" type="ORF">SDC9_184019</name>
</gene>
<feature type="domain" description="CO dehydrogenase flavoprotein C-terminal" evidence="1">
    <location>
        <begin position="2"/>
        <end position="79"/>
    </location>
</feature>
<dbReference type="EMBL" id="VSSQ01090667">
    <property type="protein sequence ID" value="MPN36510.1"/>
    <property type="molecule type" value="Genomic_DNA"/>
</dbReference>
<proteinExistence type="predicted"/>
<dbReference type="InterPro" id="IPR005107">
    <property type="entry name" value="CO_DH_flav_C"/>
</dbReference>
<comment type="caution">
    <text evidence="2">The sequence shown here is derived from an EMBL/GenBank/DDBJ whole genome shotgun (WGS) entry which is preliminary data.</text>
</comment>
<dbReference type="Pfam" id="PF03450">
    <property type="entry name" value="CO_deh_flav_C"/>
    <property type="match status" value="1"/>
</dbReference>